<dbReference type="InterPro" id="IPR029028">
    <property type="entry name" value="Alpha/beta_knot_MTases"/>
</dbReference>
<dbReference type="InterPro" id="IPR013123">
    <property type="entry name" value="SpoU_subst-bd"/>
</dbReference>
<proteinExistence type="inferred from homology"/>
<dbReference type="InterPro" id="IPR004441">
    <property type="entry name" value="rRNA_MeTrfase_TrmH"/>
</dbReference>
<reference evidence="5" key="2">
    <citation type="journal article" date="2021" name="PeerJ">
        <title>Extensive microbial diversity within the chicken gut microbiome revealed by metagenomics and culture.</title>
        <authorList>
            <person name="Gilroy R."/>
            <person name="Ravi A."/>
            <person name="Getino M."/>
            <person name="Pursley I."/>
            <person name="Horton D.L."/>
            <person name="Alikhan N.F."/>
            <person name="Baker D."/>
            <person name="Gharbi K."/>
            <person name="Hall N."/>
            <person name="Watson M."/>
            <person name="Adriaenssens E.M."/>
            <person name="Foster-Nyarko E."/>
            <person name="Jarju S."/>
            <person name="Secka A."/>
            <person name="Antonio M."/>
            <person name="Oren A."/>
            <person name="Chaudhuri R.R."/>
            <person name="La Ragione R."/>
            <person name="Hildebrand F."/>
            <person name="Pallen M.J."/>
        </authorList>
    </citation>
    <scope>NUCLEOTIDE SEQUENCE</scope>
    <source>
        <strain evidence="5">ChiW25-3613</strain>
    </source>
</reference>
<dbReference type="InterPro" id="IPR029064">
    <property type="entry name" value="Ribosomal_eL30-like_sf"/>
</dbReference>
<keyword evidence="3" id="KW-0808">Transferase</keyword>
<dbReference type="GO" id="GO:0008173">
    <property type="term" value="F:RNA methyltransferase activity"/>
    <property type="evidence" value="ECO:0007669"/>
    <property type="project" value="InterPro"/>
</dbReference>
<dbReference type="Pfam" id="PF00588">
    <property type="entry name" value="SpoU_methylase"/>
    <property type="match status" value="1"/>
</dbReference>
<evidence type="ECO:0000256" key="3">
    <source>
        <dbReference type="ARBA" id="ARBA00022679"/>
    </source>
</evidence>
<dbReference type="InterPro" id="IPR029026">
    <property type="entry name" value="tRNA_m1G_MTases_N"/>
</dbReference>
<dbReference type="PANTHER" id="PTHR46429">
    <property type="entry name" value="23S RRNA (GUANOSINE-2'-O-)-METHYLTRANSFERASE RLMB"/>
    <property type="match status" value="1"/>
</dbReference>
<dbReference type="SUPFAM" id="SSF75217">
    <property type="entry name" value="alpha/beta knot"/>
    <property type="match status" value="1"/>
</dbReference>
<dbReference type="AlphaFoldDB" id="A0A9D1AH90"/>
<evidence type="ECO:0000313" key="6">
    <source>
        <dbReference type="Proteomes" id="UP000824179"/>
    </source>
</evidence>
<dbReference type="Pfam" id="PF08032">
    <property type="entry name" value="SpoU_sub_bind"/>
    <property type="match status" value="1"/>
</dbReference>
<dbReference type="Proteomes" id="UP000824179">
    <property type="component" value="Unassembled WGS sequence"/>
</dbReference>
<organism evidence="5 6">
    <name type="scientific">Candidatus Coproplasma stercoripullorum</name>
    <dbReference type="NCBI Taxonomy" id="2840751"/>
    <lineage>
        <taxon>Bacteria</taxon>
        <taxon>Bacillati</taxon>
        <taxon>Bacillota</taxon>
        <taxon>Clostridia</taxon>
        <taxon>Eubacteriales</taxon>
        <taxon>Candidatus Coproplasma</taxon>
    </lineage>
</organism>
<dbReference type="PANTHER" id="PTHR46429:SF1">
    <property type="entry name" value="23S RRNA (GUANOSINE-2'-O-)-METHYLTRANSFERASE RLMB"/>
    <property type="match status" value="1"/>
</dbReference>
<dbReference type="GO" id="GO:0032259">
    <property type="term" value="P:methylation"/>
    <property type="evidence" value="ECO:0007669"/>
    <property type="project" value="UniProtKB-KW"/>
</dbReference>
<evidence type="ECO:0000259" key="4">
    <source>
        <dbReference type="SMART" id="SM00967"/>
    </source>
</evidence>
<keyword evidence="2" id="KW-0489">Methyltransferase</keyword>
<evidence type="ECO:0000256" key="1">
    <source>
        <dbReference type="ARBA" id="ARBA00007228"/>
    </source>
</evidence>
<dbReference type="Gene3D" id="3.30.1330.30">
    <property type="match status" value="1"/>
</dbReference>
<dbReference type="InterPro" id="IPR001537">
    <property type="entry name" value="SpoU_MeTrfase"/>
</dbReference>
<evidence type="ECO:0000313" key="5">
    <source>
        <dbReference type="EMBL" id="HIR39696.1"/>
    </source>
</evidence>
<evidence type="ECO:0000256" key="2">
    <source>
        <dbReference type="ARBA" id="ARBA00022603"/>
    </source>
</evidence>
<dbReference type="EMBL" id="DVHB01000082">
    <property type="protein sequence ID" value="HIR39696.1"/>
    <property type="molecule type" value="Genomic_DNA"/>
</dbReference>
<dbReference type="GO" id="GO:0003723">
    <property type="term" value="F:RNA binding"/>
    <property type="evidence" value="ECO:0007669"/>
    <property type="project" value="InterPro"/>
</dbReference>
<name>A0A9D1AH90_9FIRM</name>
<dbReference type="SMART" id="SM00967">
    <property type="entry name" value="SpoU_sub_bind"/>
    <property type="match status" value="1"/>
</dbReference>
<dbReference type="GO" id="GO:0005829">
    <property type="term" value="C:cytosol"/>
    <property type="evidence" value="ECO:0007669"/>
    <property type="project" value="TreeGrafter"/>
</dbReference>
<comment type="similarity">
    <text evidence="1">Belongs to the class IV-like SAM-binding methyltransferase superfamily. RNA methyltransferase TrmH family.</text>
</comment>
<reference evidence="5" key="1">
    <citation type="submission" date="2020-10" db="EMBL/GenBank/DDBJ databases">
        <authorList>
            <person name="Gilroy R."/>
        </authorList>
    </citation>
    <scope>NUCLEOTIDE SEQUENCE</scope>
    <source>
        <strain evidence="5">ChiW25-3613</strain>
    </source>
</reference>
<feature type="domain" description="RNA 2-O ribose methyltransferase substrate binding" evidence="4">
    <location>
        <begin position="2"/>
        <end position="76"/>
    </location>
</feature>
<dbReference type="SUPFAM" id="SSF55315">
    <property type="entry name" value="L30e-like"/>
    <property type="match status" value="1"/>
</dbReference>
<accession>A0A9D1AH90</accession>
<sequence>MMTEGRNAVLELIRSGKQIEKIVMEKNPQGSLARIFAEARRAGVRVQFAELKALDRMSATGRHQGVIAFAADYEYCELEDIIDSKGEAGGFVILCDGIEDVHNLGSIIRVAECAGADGVVIPAQKSAAVTEAVIRISAGAANHMKVAKVPSLNAAIDKLKNSGYWLYALEADGKSIYSADLSGNVGLVIGGEDSGVRRLTREKCDGVLSLPLFGKVNSLNASVALGIAAYEVVRCRSKI</sequence>
<dbReference type="GO" id="GO:0006396">
    <property type="term" value="P:RNA processing"/>
    <property type="evidence" value="ECO:0007669"/>
    <property type="project" value="InterPro"/>
</dbReference>
<dbReference type="CDD" id="cd18103">
    <property type="entry name" value="SpoU-like_RlmB"/>
    <property type="match status" value="1"/>
</dbReference>
<protein>
    <submittedName>
        <fullName evidence="5">23S rRNA (Guanosine(2251)-2'-O)-methyltransferase RlmB</fullName>
    </submittedName>
</protein>
<gene>
    <name evidence="5" type="primary">rlmB</name>
    <name evidence="5" type="ORF">IAB90_04855</name>
</gene>
<comment type="caution">
    <text evidence="5">The sequence shown here is derived from an EMBL/GenBank/DDBJ whole genome shotgun (WGS) entry which is preliminary data.</text>
</comment>
<dbReference type="NCBIfam" id="TIGR00186">
    <property type="entry name" value="rRNA_methyl_3"/>
    <property type="match status" value="1"/>
</dbReference>
<dbReference type="Gene3D" id="3.40.1280.10">
    <property type="match status" value="1"/>
</dbReference>